<keyword evidence="5" id="KW-0479">Metal-binding</keyword>
<evidence type="ECO:0000313" key="13">
    <source>
        <dbReference type="Proteomes" id="UP000504621"/>
    </source>
</evidence>
<evidence type="ECO:0000313" key="14">
    <source>
        <dbReference type="RefSeq" id="XP_021295449.1"/>
    </source>
</evidence>
<dbReference type="OrthoDB" id="28127at2759"/>
<keyword evidence="13" id="KW-1185">Reference proteome</keyword>
<dbReference type="InterPro" id="IPR001965">
    <property type="entry name" value="Znf_PHD"/>
</dbReference>
<name>A0A6J1BAH5_9ROSI</name>
<evidence type="ECO:0000256" key="2">
    <source>
        <dbReference type="ARBA" id="ARBA00004718"/>
    </source>
</evidence>
<comment type="subcellular location">
    <subcellularLocation>
        <location evidence="1">Nucleus</location>
    </subcellularLocation>
</comment>
<dbReference type="Gene3D" id="1.10.720.30">
    <property type="entry name" value="SAP domain"/>
    <property type="match status" value="1"/>
</dbReference>
<feature type="domain" description="SAP" evidence="11">
    <location>
        <begin position="11"/>
        <end position="45"/>
    </location>
</feature>
<dbReference type="InterPro" id="IPR004181">
    <property type="entry name" value="Znf_MIZ"/>
</dbReference>
<dbReference type="Pfam" id="PF02037">
    <property type="entry name" value="SAP"/>
    <property type="match status" value="1"/>
</dbReference>
<evidence type="ECO:0000256" key="3">
    <source>
        <dbReference type="ARBA" id="ARBA00005383"/>
    </source>
</evidence>
<dbReference type="InterPro" id="IPR011011">
    <property type="entry name" value="Znf_FYVE_PHD"/>
</dbReference>
<dbReference type="SMART" id="SM00249">
    <property type="entry name" value="PHD"/>
    <property type="match status" value="1"/>
</dbReference>
<gene>
    <name evidence="14 15" type="primary">LOC110425020</name>
</gene>
<dbReference type="InterPro" id="IPR003034">
    <property type="entry name" value="SAP_dom"/>
</dbReference>
<keyword evidence="9" id="KW-0539">Nucleus</keyword>
<evidence type="ECO:0000256" key="6">
    <source>
        <dbReference type="ARBA" id="ARBA00022771"/>
    </source>
</evidence>
<dbReference type="Pfam" id="PF02891">
    <property type="entry name" value="zf-MIZ"/>
    <property type="match status" value="1"/>
</dbReference>
<dbReference type="PANTHER" id="PTHR10782">
    <property type="entry name" value="ZINC FINGER MIZ DOMAIN-CONTAINING PROTEIN"/>
    <property type="match status" value="1"/>
</dbReference>
<dbReference type="PROSITE" id="PS01359">
    <property type="entry name" value="ZF_PHD_1"/>
    <property type="match status" value="1"/>
</dbReference>
<reference evidence="14 15" key="1">
    <citation type="submission" date="2025-04" db="UniProtKB">
        <authorList>
            <consortium name="RefSeq"/>
        </authorList>
    </citation>
    <scope>IDENTIFICATION</scope>
    <source>
        <tissue evidence="14 15">Leaf</tissue>
    </source>
</reference>
<comment type="similarity">
    <text evidence="3">Belongs to the PIAS family.</text>
</comment>
<evidence type="ECO:0000256" key="7">
    <source>
        <dbReference type="ARBA" id="ARBA00022786"/>
    </source>
</evidence>
<evidence type="ECO:0000256" key="5">
    <source>
        <dbReference type="ARBA" id="ARBA00022723"/>
    </source>
</evidence>
<dbReference type="InterPro" id="IPR031141">
    <property type="entry name" value="SIZ1/2_SP-RING"/>
</dbReference>
<dbReference type="InterPro" id="IPR013083">
    <property type="entry name" value="Znf_RING/FYVE/PHD"/>
</dbReference>
<evidence type="ECO:0000256" key="9">
    <source>
        <dbReference type="ARBA" id="ARBA00023242"/>
    </source>
</evidence>
<dbReference type="SUPFAM" id="SSF57903">
    <property type="entry name" value="FYVE/PHD zinc finger"/>
    <property type="match status" value="1"/>
</dbReference>
<keyword evidence="6 10" id="KW-0863">Zinc-finger</keyword>
<dbReference type="GO" id="GO:0016925">
    <property type="term" value="P:protein sumoylation"/>
    <property type="evidence" value="ECO:0007669"/>
    <property type="project" value="UniProtKB-UniPathway"/>
</dbReference>
<dbReference type="InterPro" id="IPR019786">
    <property type="entry name" value="Zinc_finger_PHD-type_CS"/>
</dbReference>
<dbReference type="GeneID" id="110425020"/>
<protein>
    <submittedName>
        <fullName evidence="14 15">E3 SUMO-protein ligase SIZ1-like isoform X1</fullName>
    </submittedName>
</protein>
<dbReference type="SMART" id="SM00513">
    <property type="entry name" value="SAP"/>
    <property type="match status" value="1"/>
</dbReference>
<dbReference type="AlphaFoldDB" id="A0A6J1BAH5"/>
<evidence type="ECO:0000256" key="4">
    <source>
        <dbReference type="ARBA" id="ARBA00022679"/>
    </source>
</evidence>
<dbReference type="CDD" id="cd16792">
    <property type="entry name" value="SP-RING_Siz-like"/>
    <property type="match status" value="1"/>
</dbReference>
<evidence type="ECO:0000259" key="11">
    <source>
        <dbReference type="PROSITE" id="PS50800"/>
    </source>
</evidence>
<dbReference type="PROSITE" id="PS51044">
    <property type="entry name" value="ZF_SP_RING"/>
    <property type="match status" value="1"/>
</dbReference>
<dbReference type="UniPathway" id="UPA00886"/>
<dbReference type="GO" id="GO:0008270">
    <property type="term" value="F:zinc ion binding"/>
    <property type="evidence" value="ECO:0007669"/>
    <property type="project" value="UniProtKB-KW"/>
</dbReference>
<dbReference type="RefSeq" id="XP_021295450.1">
    <property type="nucleotide sequence ID" value="XM_021439775.1"/>
</dbReference>
<dbReference type="Gene3D" id="3.30.40.10">
    <property type="entry name" value="Zinc/RING finger domain, C3HC4 (zinc finger)"/>
    <property type="match status" value="2"/>
</dbReference>
<comment type="pathway">
    <text evidence="2">Protein modification; protein sumoylation.</text>
</comment>
<dbReference type="SUPFAM" id="SSF68906">
    <property type="entry name" value="SAP domain"/>
    <property type="match status" value="1"/>
</dbReference>
<keyword evidence="7" id="KW-0833">Ubl conjugation pathway</keyword>
<dbReference type="PANTHER" id="PTHR10782:SF102">
    <property type="entry name" value="E3 SUMO-PROTEIN LIGASE SIZ1"/>
    <property type="match status" value="1"/>
</dbReference>
<evidence type="ECO:0000313" key="15">
    <source>
        <dbReference type="RefSeq" id="XP_021295450.1"/>
    </source>
</evidence>
<feature type="domain" description="SP-RING-type" evidence="12">
    <location>
        <begin position="348"/>
        <end position="431"/>
    </location>
</feature>
<dbReference type="InterPro" id="IPR036361">
    <property type="entry name" value="SAP_dom_sf"/>
</dbReference>
<dbReference type="RefSeq" id="XP_021295449.1">
    <property type="nucleotide sequence ID" value="XM_021439774.1"/>
</dbReference>
<dbReference type="GO" id="GO:0000785">
    <property type="term" value="C:chromatin"/>
    <property type="evidence" value="ECO:0007669"/>
    <property type="project" value="TreeGrafter"/>
</dbReference>
<organism evidence="13 14">
    <name type="scientific">Herrania umbratica</name>
    <dbReference type="NCBI Taxonomy" id="108875"/>
    <lineage>
        <taxon>Eukaryota</taxon>
        <taxon>Viridiplantae</taxon>
        <taxon>Streptophyta</taxon>
        <taxon>Embryophyta</taxon>
        <taxon>Tracheophyta</taxon>
        <taxon>Spermatophyta</taxon>
        <taxon>Magnoliopsida</taxon>
        <taxon>eudicotyledons</taxon>
        <taxon>Gunneridae</taxon>
        <taxon>Pentapetalae</taxon>
        <taxon>rosids</taxon>
        <taxon>malvids</taxon>
        <taxon>Malvales</taxon>
        <taxon>Malvaceae</taxon>
        <taxon>Byttnerioideae</taxon>
        <taxon>Herrania</taxon>
    </lineage>
</organism>
<evidence type="ECO:0000256" key="1">
    <source>
        <dbReference type="ARBA" id="ARBA00004123"/>
    </source>
</evidence>
<evidence type="ECO:0000256" key="8">
    <source>
        <dbReference type="ARBA" id="ARBA00022833"/>
    </source>
</evidence>
<dbReference type="GO" id="GO:0005634">
    <property type="term" value="C:nucleus"/>
    <property type="evidence" value="ECO:0007669"/>
    <property type="project" value="UniProtKB-SubCell"/>
</dbReference>
<accession>A0A6J1BAH5</accession>
<dbReference type="PROSITE" id="PS50800">
    <property type="entry name" value="SAP"/>
    <property type="match status" value="1"/>
</dbReference>
<dbReference type="CDD" id="cd15570">
    <property type="entry name" value="PHD_Bye1p_SIZ1_like"/>
    <property type="match status" value="1"/>
</dbReference>
<proteinExistence type="inferred from homology"/>
<dbReference type="GO" id="GO:0061665">
    <property type="term" value="F:SUMO ligase activity"/>
    <property type="evidence" value="ECO:0007669"/>
    <property type="project" value="TreeGrafter"/>
</dbReference>
<keyword evidence="8" id="KW-0862">Zinc</keyword>
<keyword evidence="4" id="KW-0808">Transferase</keyword>
<sequence>MDLLSTCRSQLAYFRIKELKDVLTQLGISKQGKKQDLMERILGLISDEEVSSTHGSAKKKIIGKEGVAKLIDDAYRKMQIADESDLATKRQTSLDICDVKHKVEAEGFSYSAVKICCPCGSSLHTDSMIQCIDPGCRVQQHVSCVIIPQKPMEGIPSAPAIFYCEMCRISRADPFCVTEAHLISPVKLVAPNIPSDGTNPLLNVEKTFQLTKADSDLLQNTEYAIQAWCVLLNDNVSFRMQWPQYADLHVNGFAVRTLNRPGSQLLGANGRDDGALITLYVGEGINKISLSACDARIFCFGVRLVKRHTIEQVLSLIPKEAEGESFKDALARVCRCVGGGMRTANEDSDSDLEVIADTITVNLRCPMSGSRIKVAGRFKPCVHMGCFDLETFVQLNQRSRKWQCPICLKNYSLEDIIIDPYFNRITTMMQHCGEDVTDIEVKPDGSWTVKTKDELSDLGKWHFPDGSLHGDTNEVISNSETWRQINKLEKSGNPNLENGTEGGNIEASEHEHLPLLNPKEEDLENFCQMVITLSSSASGSGRDDENPSINQDYGRYDSIPASNGNEINSIHHNFNSILRTENQSCGPIGEPDIIIVSDSEEEDVNLVSSHTDYKSCLLNDCGALSAPPSIEQSYLENHVPDSGISSCLDLFSDCGKDVGMSDWAYSSGTQAGSRFQLFGEDSDVSDVLIDLERSGVTCSGPMNSYTLASKSTMNSYTLASESTMNSSGQVPDSSIFSTNINEDDDLVDNPFALVSADPSLQNFLSPQPVGTSEETDLRHCRPISNSTHTEDWISLRLGCNGESIGSSVDTIAQSAVSKGLDLINDCRSNEGMNDEARSNRIDNRKKLNGPFSFPRQPRSVRRRVYSIVSGSN</sequence>
<evidence type="ECO:0000259" key="12">
    <source>
        <dbReference type="PROSITE" id="PS51044"/>
    </source>
</evidence>
<dbReference type="Proteomes" id="UP000504621">
    <property type="component" value="Unplaced"/>
</dbReference>
<evidence type="ECO:0000256" key="10">
    <source>
        <dbReference type="PROSITE-ProRule" id="PRU00452"/>
    </source>
</evidence>